<protein>
    <submittedName>
        <fullName evidence="1">Uncharacterized protein LOC114349266</fullName>
    </submittedName>
</protein>
<dbReference type="AlphaFoldDB" id="A0A6P7H1L4"/>
<organism evidence="1">
    <name type="scientific">Diabrotica virgifera virgifera</name>
    <name type="common">western corn rootworm</name>
    <dbReference type="NCBI Taxonomy" id="50390"/>
    <lineage>
        <taxon>Eukaryota</taxon>
        <taxon>Metazoa</taxon>
        <taxon>Ecdysozoa</taxon>
        <taxon>Arthropoda</taxon>
        <taxon>Hexapoda</taxon>
        <taxon>Insecta</taxon>
        <taxon>Pterygota</taxon>
        <taxon>Neoptera</taxon>
        <taxon>Endopterygota</taxon>
        <taxon>Coleoptera</taxon>
        <taxon>Polyphaga</taxon>
        <taxon>Cucujiformia</taxon>
        <taxon>Chrysomeloidea</taxon>
        <taxon>Chrysomelidae</taxon>
        <taxon>Galerucinae</taxon>
        <taxon>Diabroticina</taxon>
        <taxon>Diabroticites</taxon>
        <taxon>Diabrotica</taxon>
    </lineage>
</organism>
<proteinExistence type="predicted"/>
<dbReference type="RefSeq" id="XP_028155419.1">
    <property type="nucleotide sequence ID" value="XM_028299618.1"/>
</dbReference>
<sequence>MPKWARGKLQDHYEDSAILHLERANQIKKAVLQVISGQKTLREAAAINSISKSALQRHVSKYKAISGDETEKYDFTQKHGYKSVFTEAQEAMLTHVNTCNTMLTLYVIFT</sequence>
<evidence type="ECO:0000313" key="1">
    <source>
        <dbReference type="RefSeq" id="XP_028155419.1"/>
    </source>
</evidence>
<accession>A0A6P7H1L4</accession>
<gene>
    <name evidence="1" type="primary">LOC114349266</name>
</gene>
<reference evidence="1" key="1">
    <citation type="submission" date="2025-08" db="UniProtKB">
        <authorList>
            <consortium name="RefSeq"/>
        </authorList>
    </citation>
    <scope>IDENTIFICATION</scope>
    <source>
        <tissue evidence="1">Whole insect</tissue>
    </source>
</reference>
<dbReference type="InParanoid" id="A0A6P7H1L4"/>
<name>A0A6P7H1L4_DIAVI</name>